<evidence type="ECO:0000259" key="7">
    <source>
        <dbReference type="PROSITE" id="PS50109"/>
    </source>
</evidence>
<proteinExistence type="predicted"/>
<dbReference type="PANTHER" id="PTHR44936:SF9">
    <property type="entry name" value="SENSOR PROTEIN CREC"/>
    <property type="match status" value="1"/>
</dbReference>
<sequence>MPENPCGIELEEVDESIRLQGDERLLLRALTNLLQNSVLHNPQGCAIRVSVRRDGTNTCLLSVRDDGVGADPQKLASVLNAPYAPKRAHGLGLFLVRRITETHGGQFTARTAPGEGFSGEMRLPCEPLREAAQSG</sequence>
<keyword evidence="3" id="KW-0597">Phosphoprotein</keyword>
<dbReference type="GO" id="GO:0016301">
    <property type="term" value="F:kinase activity"/>
    <property type="evidence" value="ECO:0007669"/>
    <property type="project" value="UniProtKB-KW"/>
</dbReference>
<keyword evidence="6" id="KW-0902">Two-component regulatory system</keyword>
<dbReference type="InterPro" id="IPR005467">
    <property type="entry name" value="His_kinase_dom"/>
</dbReference>
<evidence type="ECO:0000256" key="3">
    <source>
        <dbReference type="ARBA" id="ARBA00022553"/>
    </source>
</evidence>
<organism evidence="8 9">
    <name type="scientific">Anaeromassilibacillus senegalensis</name>
    <dbReference type="NCBI Taxonomy" id="1673717"/>
    <lineage>
        <taxon>Bacteria</taxon>
        <taxon>Bacillati</taxon>
        <taxon>Bacillota</taxon>
        <taxon>Clostridia</taxon>
        <taxon>Eubacteriales</taxon>
        <taxon>Acutalibacteraceae</taxon>
        <taxon>Anaeromassilibacillus</taxon>
    </lineage>
</organism>
<protein>
    <recommendedName>
        <fullName evidence="2">histidine kinase</fullName>
        <ecNumber evidence="2">2.7.13.3</ecNumber>
    </recommendedName>
</protein>
<keyword evidence="4" id="KW-0808">Transferase</keyword>
<dbReference type="InterPro" id="IPR003594">
    <property type="entry name" value="HATPase_dom"/>
</dbReference>
<dbReference type="EC" id="2.7.13.3" evidence="2"/>
<dbReference type="Gene3D" id="3.30.565.10">
    <property type="entry name" value="Histidine kinase-like ATPase, C-terminal domain"/>
    <property type="match status" value="1"/>
</dbReference>
<dbReference type="Proteomes" id="UP001298681">
    <property type="component" value="Unassembled WGS sequence"/>
</dbReference>
<evidence type="ECO:0000313" key="8">
    <source>
        <dbReference type="EMBL" id="MCG4611905.1"/>
    </source>
</evidence>
<name>A0ABS9MM49_9FIRM</name>
<keyword evidence="5 8" id="KW-0418">Kinase</keyword>
<dbReference type="SUPFAM" id="SSF55874">
    <property type="entry name" value="ATPase domain of HSP90 chaperone/DNA topoisomerase II/histidine kinase"/>
    <property type="match status" value="1"/>
</dbReference>
<gene>
    <name evidence="8" type="ORF">L0P57_13300</name>
</gene>
<evidence type="ECO:0000256" key="1">
    <source>
        <dbReference type="ARBA" id="ARBA00000085"/>
    </source>
</evidence>
<dbReference type="SMART" id="SM00387">
    <property type="entry name" value="HATPase_c"/>
    <property type="match status" value="1"/>
</dbReference>
<evidence type="ECO:0000313" key="9">
    <source>
        <dbReference type="Proteomes" id="UP001298681"/>
    </source>
</evidence>
<dbReference type="Pfam" id="PF02518">
    <property type="entry name" value="HATPase_c"/>
    <property type="match status" value="1"/>
</dbReference>
<dbReference type="InterPro" id="IPR050980">
    <property type="entry name" value="2C_sensor_his_kinase"/>
</dbReference>
<comment type="catalytic activity">
    <reaction evidence="1">
        <text>ATP + protein L-histidine = ADP + protein N-phospho-L-histidine.</text>
        <dbReference type="EC" id="2.7.13.3"/>
    </reaction>
</comment>
<evidence type="ECO:0000256" key="4">
    <source>
        <dbReference type="ARBA" id="ARBA00022679"/>
    </source>
</evidence>
<reference evidence="8 9" key="1">
    <citation type="submission" date="2022-01" db="EMBL/GenBank/DDBJ databases">
        <title>Collection of gut derived symbiotic bacterial strains cultured from healthy donors.</title>
        <authorList>
            <person name="Lin H."/>
            <person name="Kohout C."/>
            <person name="Waligurski E."/>
            <person name="Pamer E.G."/>
        </authorList>
    </citation>
    <scope>NUCLEOTIDE SEQUENCE [LARGE SCALE GENOMIC DNA]</scope>
    <source>
        <strain evidence="8 9">DFI.7.58</strain>
    </source>
</reference>
<evidence type="ECO:0000256" key="6">
    <source>
        <dbReference type="ARBA" id="ARBA00023012"/>
    </source>
</evidence>
<comment type="caution">
    <text evidence="8">The sequence shown here is derived from an EMBL/GenBank/DDBJ whole genome shotgun (WGS) entry which is preliminary data.</text>
</comment>
<dbReference type="PROSITE" id="PS50109">
    <property type="entry name" value="HIS_KIN"/>
    <property type="match status" value="1"/>
</dbReference>
<evidence type="ECO:0000256" key="2">
    <source>
        <dbReference type="ARBA" id="ARBA00012438"/>
    </source>
</evidence>
<dbReference type="EMBL" id="JAKNHQ010000027">
    <property type="protein sequence ID" value="MCG4611905.1"/>
    <property type="molecule type" value="Genomic_DNA"/>
</dbReference>
<dbReference type="InterPro" id="IPR036890">
    <property type="entry name" value="HATPase_C_sf"/>
</dbReference>
<feature type="domain" description="Histidine kinase" evidence="7">
    <location>
        <begin position="1"/>
        <end position="127"/>
    </location>
</feature>
<keyword evidence="9" id="KW-1185">Reference proteome</keyword>
<accession>A0ABS9MM49</accession>
<dbReference type="CDD" id="cd00075">
    <property type="entry name" value="HATPase"/>
    <property type="match status" value="1"/>
</dbReference>
<evidence type="ECO:0000256" key="5">
    <source>
        <dbReference type="ARBA" id="ARBA00022777"/>
    </source>
</evidence>
<dbReference type="PANTHER" id="PTHR44936">
    <property type="entry name" value="SENSOR PROTEIN CREC"/>
    <property type="match status" value="1"/>
</dbReference>